<dbReference type="EMBL" id="DSKY01000020">
    <property type="protein sequence ID" value="HDY59354.1"/>
    <property type="molecule type" value="Genomic_DNA"/>
</dbReference>
<dbReference type="PANTHER" id="PTHR43155">
    <property type="entry name" value="CYCLIC DI-GMP PHOSPHODIESTERASE PA4108-RELATED"/>
    <property type="match status" value="1"/>
</dbReference>
<sequence>MYVPAEILAKPTILTPAEFKIIKTHSKVGYEILKPLDFPWPIPEIVLQHHEKNDGSGYPRGLKGNEIMIEAKILCVADIVAAMMSHRPYREALGLDQALGDISKGRGIKFDPDIVDICIKLFKEKGFRFTK</sequence>
<reference evidence="2" key="1">
    <citation type="journal article" date="2020" name="mSystems">
        <title>Genome- and Community-Level Interaction Insights into Carbon Utilization and Element Cycling Functions of Hydrothermarchaeota in Hydrothermal Sediment.</title>
        <authorList>
            <person name="Zhou Z."/>
            <person name="Liu Y."/>
            <person name="Xu W."/>
            <person name="Pan J."/>
            <person name="Luo Z.H."/>
            <person name="Li M."/>
        </authorList>
    </citation>
    <scope>NUCLEOTIDE SEQUENCE [LARGE SCALE GENOMIC DNA]</scope>
    <source>
        <strain evidence="2">SpSt-258</strain>
    </source>
</reference>
<dbReference type="InterPro" id="IPR003607">
    <property type="entry name" value="HD/PDEase_dom"/>
</dbReference>
<gene>
    <name evidence="2" type="ORF">ENP86_07375</name>
</gene>
<dbReference type="SUPFAM" id="SSF109604">
    <property type="entry name" value="HD-domain/PDEase-like"/>
    <property type="match status" value="1"/>
</dbReference>
<dbReference type="PROSITE" id="PS51832">
    <property type="entry name" value="HD_GYP"/>
    <property type="match status" value="1"/>
</dbReference>
<feature type="domain" description="HD-GYP" evidence="1">
    <location>
        <begin position="1"/>
        <end position="131"/>
    </location>
</feature>
<accession>A0A7V1EI56</accession>
<evidence type="ECO:0000313" key="2">
    <source>
        <dbReference type="EMBL" id="HDY59354.1"/>
    </source>
</evidence>
<proteinExistence type="predicted"/>
<dbReference type="AlphaFoldDB" id="A0A7V1EI56"/>
<protein>
    <submittedName>
        <fullName evidence="2">HD domain-containing protein</fullName>
    </submittedName>
</protein>
<dbReference type="CDD" id="cd00077">
    <property type="entry name" value="HDc"/>
    <property type="match status" value="1"/>
</dbReference>
<evidence type="ECO:0000259" key="1">
    <source>
        <dbReference type="PROSITE" id="PS51832"/>
    </source>
</evidence>
<dbReference type="Gene3D" id="1.10.3210.10">
    <property type="entry name" value="Hypothetical protein af1432"/>
    <property type="match status" value="1"/>
</dbReference>
<organism evidence="2">
    <name type="scientific">candidate division WOR-3 bacterium</name>
    <dbReference type="NCBI Taxonomy" id="2052148"/>
    <lineage>
        <taxon>Bacteria</taxon>
        <taxon>Bacteria division WOR-3</taxon>
    </lineage>
</organism>
<dbReference type="PANTHER" id="PTHR43155:SF2">
    <property type="entry name" value="CYCLIC DI-GMP PHOSPHODIESTERASE PA4108"/>
    <property type="match status" value="1"/>
</dbReference>
<name>A0A7V1EI56_UNCW3</name>
<comment type="caution">
    <text evidence="2">The sequence shown here is derived from an EMBL/GenBank/DDBJ whole genome shotgun (WGS) entry which is preliminary data.</text>
</comment>
<dbReference type="InterPro" id="IPR037522">
    <property type="entry name" value="HD_GYP_dom"/>
</dbReference>
<dbReference type="Pfam" id="PF13487">
    <property type="entry name" value="HD_5"/>
    <property type="match status" value="1"/>
</dbReference>